<dbReference type="Proteomes" id="UP000010799">
    <property type="component" value="Chromosome"/>
</dbReference>
<gene>
    <name evidence="4" type="primary">msrA</name>
    <name evidence="6" type="ordered locus">B488_12260</name>
</gene>
<sequence length="223" mass="25440">MKNVSRAEAVKISLLIALAFRVCFCVKAYAVESGIETNQIIMPVTKTIVLGGGCFWGMEAVFKHTKGVIDVVSGYAGGKKQEAYYDIVSSGKTKHVEVVQVTYNPSQISFSKLLDVYFNVAHDPTQLNYQGPDYGLQYRSVIFYKTSEQKNEAEEKIAVLNQRHIFSTPVVTNLEPLDTFYLAEEYHQNYVKQHKKQPYVVVYDTPKLEKLKSVYPDLYRERE</sequence>
<evidence type="ECO:0000313" key="7">
    <source>
        <dbReference type="Proteomes" id="UP000010799"/>
    </source>
</evidence>
<dbReference type="PANTHER" id="PTHR43774:SF1">
    <property type="entry name" value="PEPTIDE METHIONINE SULFOXIDE REDUCTASE MSRA 2"/>
    <property type="match status" value="1"/>
</dbReference>
<dbReference type="AlphaFoldDB" id="L0EX33"/>
<reference evidence="6 7" key="1">
    <citation type="journal article" date="2012" name="Stand. Genomic Sci.">
        <title>Complete genome sequence of Liberibacter crescens BT-1.</title>
        <authorList>
            <person name="Leonard M.T."/>
            <person name="Fagen J.R."/>
            <person name="Davis-Richardson A.G."/>
            <person name="Davis M.J."/>
            <person name="Triplett E.W."/>
        </authorList>
    </citation>
    <scope>NUCLEOTIDE SEQUENCE [LARGE SCALE GENOMIC DNA]</scope>
    <source>
        <strain evidence="6 7">BT-1</strain>
    </source>
</reference>
<evidence type="ECO:0000256" key="1">
    <source>
        <dbReference type="ARBA" id="ARBA00023002"/>
    </source>
</evidence>
<dbReference type="PANTHER" id="PTHR43774">
    <property type="entry name" value="PEPTIDE METHIONINE SULFOXIDE REDUCTASE"/>
    <property type="match status" value="1"/>
</dbReference>
<dbReference type="STRING" id="1215343.B488_12260"/>
<dbReference type="eggNOG" id="COG0225">
    <property type="taxonomic scope" value="Bacteria"/>
</dbReference>
<evidence type="ECO:0000256" key="4">
    <source>
        <dbReference type="HAMAP-Rule" id="MF_01401"/>
    </source>
</evidence>
<dbReference type="Gene3D" id="3.30.1060.10">
    <property type="entry name" value="Peptide methionine sulphoxide reductase MsrA"/>
    <property type="match status" value="1"/>
</dbReference>
<comment type="catalytic activity">
    <reaction evidence="2 4">
        <text>L-methionyl-[protein] + [thioredoxin]-disulfide + H2O = L-methionyl-(S)-S-oxide-[protein] + [thioredoxin]-dithiol</text>
        <dbReference type="Rhea" id="RHEA:14217"/>
        <dbReference type="Rhea" id="RHEA-COMP:10698"/>
        <dbReference type="Rhea" id="RHEA-COMP:10700"/>
        <dbReference type="Rhea" id="RHEA-COMP:12313"/>
        <dbReference type="Rhea" id="RHEA-COMP:12315"/>
        <dbReference type="ChEBI" id="CHEBI:15377"/>
        <dbReference type="ChEBI" id="CHEBI:16044"/>
        <dbReference type="ChEBI" id="CHEBI:29950"/>
        <dbReference type="ChEBI" id="CHEBI:44120"/>
        <dbReference type="ChEBI" id="CHEBI:50058"/>
        <dbReference type="EC" id="1.8.4.11"/>
    </reaction>
</comment>
<dbReference type="PATRIC" id="fig|1215343.11.peg.1265"/>
<name>L0EX33_LIBCB</name>
<dbReference type="Pfam" id="PF01625">
    <property type="entry name" value="PMSR"/>
    <property type="match status" value="1"/>
</dbReference>
<dbReference type="HOGENOM" id="CLU_031040_10_0_5"/>
<evidence type="ECO:0000256" key="2">
    <source>
        <dbReference type="ARBA" id="ARBA00047806"/>
    </source>
</evidence>
<dbReference type="SUPFAM" id="SSF55068">
    <property type="entry name" value="Peptide methionine sulfoxide reductase"/>
    <property type="match status" value="1"/>
</dbReference>
<comment type="similarity">
    <text evidence="4">Belongs to the MsrA Met sulfoxide reductase family.</text>
</comment>
<keyword evidence="7" id="KW-1185">Reference proteome</keyword>
<organism evidence="6 7">
    <name type="scientific">Liberibacter crescens (strain BT-1)</name>
    <dbReference type="NCBI Taxonomy" id="1215343"/>
    <lineage>
        <taxon>Bacteria</taxon>
        <taxon>Pseudomonadati</taxon>
        <taxon>Pseudomonadota</taxon>
        <taxon>Alphaproteobacteria</taxon>
        <taxon>Hyphomicrobiales</taxon>
        <taxon>Rhizobiaceae</taxon>
        <taxon>Liberibacter</taxon>
    </lineage>
</organism>
<evidence type="ECO:0000313" key="6">
    <source>
        <dbReference type="EMBL" id="AGA65218.1"/>
    </source>
</evidence>
<comment type="catalytic activity">
    <reaction evidence="3 4">
        <text>[thioredoxin]-disulfide + L-methionine + H2O = L-methionine (S)-S-oxide + [thioredoxin]-dithiol</text>
        <dbReference type="Rhea" id="RHEA:19993"/>
        <dbReference type="Rhea" id="RHEA-COMP:10698"/>
        <dbReference type="Rhea" id="RHEA-COMP:10700"/>
        <dbReference type="ChEBI" id="CHEBI:15377"/>
        <dbReference type="ChEBI" id="CHEBI:29950"/>
        <dbReference type="ChEBI" id="CHEBI:50058"/>
        <dbReference type="ChEBI" id="CHEBI:57844"/>
        <dbReference type="ChEBI" id="CHEBI:58772"/>
        <dbReference type="EC" id="1.8.4.11"/>
    </reaction>
</comment>
<dbReference type="HAMAP" id="MF_01401">
    <property type="entry name" value="MsrA"/>
    <property type="match status" value="1"/>
</dbReference>
<dbReference type="InterPro" id="IPR036509">
    <property type="entry name" value="Met_Sox_Rdtase_MsrA_sf"/>
</dbReference>
<dbReference type="KEGG" id="lcc:B488_12260"/>
<protein>
    <recommendedName>
        <fullName evidence="4">Peptide methionine sulfoxide reductase MsrA</fullName>
        <shortName evidence="4">Protein-methionine-S-oxide reductase</shortName>
        <ecNumber evidence="4">1.8.4.11</ecNumber>
    </recommendedName>
    <alternativeName>
        <fullName evidence="4">Peptide-methionine (S)-S-oxide reductase</fullName>
        <shortName evidence="4">Peptide Met(O) reductase</shortName>
    </alternativeName>
</protein>
<dbReference type="NCBIfam" id="TIGR00401">
    <property type="entry name" value="msrA"/>
    <property type="match status" value="1"/>
</dbReference>
<feature type="active site" evidence="4">
    <location>
        <position position="54"/>
    </location>
</feature>
<dbReference type="GO" id="GO:0033744">
    <property type="term" value="F:L-methionine:thioredoxin-disulfide S-oxidoreductase activity"/>
    <property type="evidence" value="ECO:0007669"/>
    <property type="project" value="RHEA"/>
</dbReference>
<dbReference type="EMBL" id="CP003789">
    <property type="protein sequence ID" value="AGA65218.1"/>
    <property type="molecule type" value="Genomic_DNA"/>
</dbReference>
<dbReference type="GO" id="GO:0008113">
    <property type="term" value="F:peptide-methionine (S)-S-oxide reductase activity"/>
    <property type="evidence" value="ECO:0007669"/>
    <property type="project" value="UniProtKB-UniRule"/>
</dbReference>
<dbReference type="RefSeq" id="WP_015273643.1">
    <property type="nucleotide sequence ID" value="NC_019907.1"/>
</dbReference>
<dbReference type="InterPro" id="IPR002569">
    <property type="entry name" value="Met_Sox_Rdtase_MsrA_dom"/>
</dbReference>
<keyword evidence="1 4" id="KW-0560">Oxidoreductase</keyword>
<proteinExistence type="inferred from homology"/>
<evidence type="ECO:0000256" key="3">
    <source>
        <dbReference type="ARBA" id="ARBA00048782"/>
    </source>
</evidence>
<feature type="domain" description="Peptide methionine sulphoxide reductase MsrA" evidence="5">
    <location>
        <begin position="47"/>
        <end position="199"/>
    </location>
</feature>
<comment type="function">
    <text evidence="4">Has an important function as a repair enzyme for proteins that have been inactivated by oxidation. Catalyzes the reversible oxidation-reduction of methionine sulfoxide in proteins to methionine.</text>
</comment>
<accession>L0EX33</accession>
<dbReference type="EC" id="1.8.4.11" evidence="4"/>
<evidence type="ECO:0000259" key="5">
    <source>
        <dbReference type="Pfam" id="PF01625"/>
    </source>
</evidence>